<dbReference type="NCBIfam" id="TIGR01509">
    <property type="entry name" value="HAD-SF-IA-v3"/>
    <property type="match status" value="1"/>
</dbReference>
<keyword evidence="4" id="KW-0460">Magnesium</keyword>
<dbReference type="SUPFAM" id="SSF56784">
    <property type="entry name" value="HAD-like"/>
    <property type="match status" value="1"/>
</dbReference>
<comment type="caution">
    <text evidence="5">The sequence shown here is derived from an EMBL/GenBank/DDBJ whole genome shotgun (WGS) entry which is preliminary data.</text>
</comment>
<name>A0ABT9U5A2_PAEHA</name>
<dbReference type="InterPro" id="IPR006549">
    <property type="entry name" value="HAD-SF_hydro_IIIA"/>
</dbReference>
<dbReference type="InterPro" id="IPR023214">
    <property type="entry name" value="HAD_sf"/>
</dbReference>
<sequence length="220" mass="24950">MIKAVLFDLDLTLLDRDVSVERFVSHQYDRHYAALQHIPREVYAAAFIELDAGGYVWKDIVYEQLVRQFGIENITPAELLDDYVAQFHKSCVPYPGLKAMLDTLKTEGYALGLITNAIGDFQQRNIEAIGIEPYFDVILISGWEGVKKPHPDIFLRALDKLGVEPEDSVYIGDHPLNDVEAARHVGMKGIWKSHTRWEQPAQLDGVVHDLIEIPALISRL</sequence>
<dbReference type="Gene3D" id="3.40.50.1000">
    <property type="entry name" value="HAD superfamily/HAD-like"/>
    <property type="match status" value="1"/>
</dbReference>
<dbReference type="Pfam" id="PF13419">
    <property type="entry name" value="HAD_2"/>
    <property type="match status" value="1"/>
</dbReference>
<dbReference type="RefSeq" id="WP_307206130.1">
    <property type="nucleotide sequence ID" value="NZ_JAUSSU010000008.1"/>
</dbReference>
<accession>A0ABT9U5A2</accession>
<evidence type="ECO:0000313" key="6">
    <source>
        <dbReference type="Proteomes" id="UP001229346"/>
    </source>
</evidence>
<keyword evidence="2" id="KW-0479">Metal-binding</keyword>
<dbReference type="PANTHER" id="PTHR46470">
    <property type="entry name" value="N-ACYLNEURAMINATE-9-PHOSPHATASE"/>
    <property type="match status" value="1"/>
</dbReference>
<comment type="cofactor">
    <cofactor evidence="1">
        <name>Mg(2+)</name>
        <dbReference type="ChEBI" id="CHEBI:18420"/>
    </cofactor>
</comment>
<dbReference type="PRINTS" id="PR00413">
    <property type="entry name" value="HADHALOGNASE"/>
</dbReference>
<dbReference type="InterPro" id="IPR051400">
    <property type="entry name" value="HAD-like_hydrolase"/>
</dbReference>
<keyword evidence="6" id="KW-1185">Reference proteome</keyword>
<dbReference type="PANTHER" id="PTHR46470:SF2">
    <property type="entry name" value="GLYCERALDEHYDE 3-PHOSPHATE PHOSPHATASE"/>
    <property type="match status" value="1"/>
</dbReference>
<dbReference type="NCBIfam" id="TIGR01662">
    <property type="entry name" value="HAD-SF-IIIA"/>
    <property type="match status" value="1"/>
</dbReference>
<dbReference type="InterPro" id="IPR041492">
    <property type="entry name" value="HAD_2"/>
</dbReference>
<gene>
    <name evidence="5" type="ORF">J2T15_004209</name>
</gene>
<dbReference type="GO" id="GO:0016787">
    <property type="term" value="F:hydrolase activity"/>
    <property type="evidence" value="ECO:0007669"/>
    <property type="project" value="UniProtKB-KW"/>
</dbReference>
<dbReference type="EMBL" id="JAUSSU010000008">
    <property type="protein sequence ID" value="MDQ0114753.1"/>
    <property type="molecule type" value="Genomic_DNA"/>
</dbReference>
<evidence type="ECO:0000256" key="2">
    <source>
        <dbReference type="ARBA" id="ARBA00022723"/>
    </source>
</evidence>
<dbReference type="Proteomes" id="UP001229346">
    <property type="component" value="Unassembled WGS sequence"/>
</dbReference>
<keyword evidence="3 5" id="KW-0378">Hydrolase</keyword>
<dbReference type="NCBIfam" id="TIGR01549">
    <property type="entry name" value="HAD-SF-IA-v1"/>
    <property type="match status" value="1"/>
</dbReference>
<evidence type="ECO:0000313" key="5">
    <source>
        <dbReference type="EMBL" id="MDQ0114753.1"/>
    </source>
</evidence>
<protein>
    <submittedName>
        <fullName evidence="5">Hydrolase of the HAD superfamily</fullName>
    </submittedName>
</protein>
<evidence type="ECO:0000256" key="1">
    <source>
        <dbReference type="ARBA" id="ARBA00001946"/>
    </source>
</evidence>
<reference evidence="5 6" key="1">
    <citation type="submission" date="2023-07" db="EMBL/GenBank/DDBJ databases">
        <title>Sorghum-associated microbial communities from plants grown in Nebraska, USA.</title>
        <authorList>
            <person name="Schachtman D."/>
        </authorList>
    </citation>
    <scope>NUCLEOTIDE SEQUENCE [LARGE SCALE GENOMIC DNA]</scope>
    <source>
        <strain evidence="5 6">CC482</strain>
    </source>
</reference>
<dbReference type="SFLD" id="SFLDS00003">
    <property type="entry name" value="Haloacid_Dehalogenase"/>
    <property type="match status" value="1"/>
</dbReference>
<dbReference type="Gene3D" id="1.10.150.520">
    <property type="match status" value="1"/>
</dbReference>
<organism evidence="5 6">
    <name type="scientific">Paenibacillus harenae</name>
    <dbReference type="NCBI Taxonomy" id="306543"/>
    <lineage>
        <taxon>Bacteria</taxon>
        <taxon>Bacillati</taxon>
        <taxon>Bacillota</taxon>
        <taxon>Bacilli</taxon>
        <taxon>Bacillales</taxon>
        <taxon>Paenibacillaceae</taxon>
        <taxon>Paenibacillus</taxon>
    </lineage>
</organism>
<dbReference type="InterPro" id="IPR036412">
    <property type="entry name" value="HAD-like_sf"/>
</dbReference>
<evidence type="ECO:0000256" key="3">
    <source>
        <dbReference type="ARBA" id="ARBA00022801"/>
    </source>
</evidence>
<proteinExistence type="predicted"/>
<dbReference type="InterPro" id="IPR006439">
    <property type="entry name" value="HAD-SF_hydro_IA"/>
</dbReference>
<dbReference type="SFLD" id="SFLDG01129">
    <property type="entry name" value="C1.5:_HAD__Beta-PGM__Phosphata"/>
    <property type="match status" value="1"/>
</dbReference>
<evidence type="ECO:0000256" key="4">
    <source>
        <dbReference type="ARBA" id="ARBA00022842"/>
    </source>
</evidence>